<dbReference type="AlphaFoldDB" id="A0A1F5HCU7"/>
<sequence length="79" mass="9120">MYQTDHDYSTQKIKPQLVSQIVDALKNKAYGSVEIYIQNYTVTQITERTITKVNHGPNRVKKLLAQDQVPDQEDDKLTL</sequence>
<accession>A0A1F5HCU7</accession>
<evidence type="ECO:0000313" key="1">
    <source>
        <dbReference type="EMBL" id="OGE01855.1"/>
    </source>
</evidence>
<evidence type="ECO:0000313" key="2">
    <source>
        <dbReference type="Proteomes" id="UP000176751"/>
    </source>
</evidence>
<dbReference type="InterPro" id="IPR018743">
    <property type="entry name" value="DUF2292"/>
</dbReference>
<dbReference type="Pfam" id="PF10055">
    <property type="entry name" value="DUF2292"/>
    <property type="match status" value="1"/>
</dbReference>
<protein>
    <recommendedName>
        <fullName evidence="3">DUF2292 domain-containing protein</fullName>
    </recommendedName>
</protein>
<dbReference type="Proteomes" id="UP000176751">
    <property type="component" value="Unassembled WGS sequence"/>
</dbReference>
<evidence type="ECO:0008006" key="3">
    <source>
        <dbReference type="Google" id="ProtNLM"/>
    </source>
</evidence>
<organism evidence="1 2">
    <name type="scientific">Candidatus Curtissbacteria bacterium RIFOXYA1_FULL_41_14</name>
    <dbReference type="NCBI Taxonomy" id="1797737"/>
    <lineage>
        <taxon>Bacteria</taxon>
        <taxon>Candidatus Curtissiibacteriota</taxon>
    </lineage>
</organism>
<proteinExistence type="predicted"/>
<dbReference type="STRING" id="1797737.A2196_03025"/>
<reference evidence="1 2" key="1">
    <citation type="journal article" date="2016" name="Nat. Commun.">
        <title>Thousands of microbial genomes shed light on interconnected biogeochemical processes in an aquifer system.</title>
        <authorList>
            <person name="Anantharaman K."/>
            <person name="Brown C.T."/>
            <person name="Hug L.A."/>
            <person name="Sharon I."/>
            <person name="Castelle C.J."/>
            <person name="Probst A.J."/>
            <person name="Thomas B.C."/>
            <person name="Singh A."/>
            <person name="Wilkins M.J."/>
            <person name="Karaoz U."/>
            <person name="Brodie E.L."/>
            <person name="Williams K.H."/>
            <person name="Hubbard S.S."/>
            <person name="Banfield J.F."/>
        </authorList>
    </citation>
    <scope>NUCLEOTIDE SEQUENCE [LARGE SCALE GENOMIC DNA]</scope>
</reference>
<comment type="caution">
    <text evidence="1">The sequence shown here is derived from an EMBL/GenBank/DDBJ whole genome shotgun (WGS) entry which is preliminary data.</text>
</comment>
<name>A0A1F5HCU7_9BACT</name>
<gene>
    <name evidence="1" type="ORF">A2196_03025</name>
</gene>
<dbReference type="EMBL" id="MFCA01000024">
    <property type="protein sequence ID" value="OGE01855.1"/>
    <property type="molecule type" value="Genomic_DNA"/>
</dbReference>